<feature type="non-terminal residue" evidence="1">
    <location>
        <position position="53"/>
    </location>
</feature>
<protein>
    <submittedName>
        <fullName evidence="1">Uncharacterized protein</fullName>
    </submittedName>
</protein>
<keyword evidence="2" id="KW-1185">Reference proteome</keyword>
<dbReference type="Proteomes" id="UP000499080">
    <property type="component" value="Unassembled WGS sequence"/>
</dbReference>
<evidence type="ECO:0000313" key="1">
    <source>
        <dbReference type="EMBL" id="GBM34101.1"/>
    </source>
</evidence>
<name>A0A4Y2EZ39_ARAVE</name>
<comment type="caution">
    <text evidence="1">The sequence shown here is derived from an EMBL/GenBank/DDBJ whole genome shotgun (WGS) entry which is preliminary data.</text>
</comment>
<dbReference type="AlphaFoldDB" id="A0A4Y2EZ39"/>
<sequence>MLDGGQFEVRYSVNCKVFIGPERPEDIRCKRQRSKDIASSLLLVEKRNCLLER</sequence>
<gene>
    <name evidence="1" type="ORF">AVEN_212498_1</name>
</gene>
<reference evidence="1 2" key="1">
    <citation type="journal article" date="2019" name="Sci. Rep.">
        <title>Orb-weaving spider Araneus ventricosus genome elucidates the spidroin gene catalogue.</title>
        <authorList>
            <person name="Kono N."/>
            <person name="Nakamura H."/>
            <person name="Ohtoshi R."/>
            <person name="Moran D.A.P."/>
            <person name="Shinohara A."/>
            <person name="Yoshida Y."/>
            <person name="Fujiwara M."/>
            <person name="Mori M."/>
            <person name="Tomita M."/>
            <person name="Arakawa K."/>
        </authorList>
    </citation>
    <scope>NUCLEOTIDE SEQUENCE [LARGE SCALE GENOMIC DNA]</scope>
</reference>
<organism evidence="1 2">
    <name type="scientific">Araneus ventricosus</name>
    <name type="common">Orbweaver spider</name>
    <name type="synonym">Epeira ventricosa</name>
    <dbReference type="NCBI Taxonomy" id="182803"/>
    <lineage>
        <taxon>Eukaryota</taxon>
        <taxon>Metazoa</taxon>
        <taxon>Ecdysozoa</taxon>
        <taxon>Arthropoda</taxon>
        <taxon>Chelicerata</taxon>
        <taxon>Arachnida</taxon>
        <taxon>Araneae</taxon>
        <taxon>Araneomorphae</taxon>
        <taxon>Entelegynae</taxon>
        <taxon>Araneoidea</taxon>
        <taxon>Araneidae</taxon>
        <taxon>Araneus</taxon>
    </lineage>
</organism>
<evidence type="ECO:0000313" key="2">
    <source>
        <dbReference type="Proteomes" id="UP000499080"/>
    </source>
</evidence>
<dbReference type="EMBL" id="BGPR01248455">
    <property type="protein sequence ID" value="GBM34101.1"/>
    <property type="molecule type" value="Genomic_DNA"/>
</dbReference>
<accession>A0A4Y2EZ39</accession>
<proteinExistence type="predicted"/>